<dbReference type="AlphaFoldDB" id="A0A2H0WL62"/>
<proteinExistence type="inferred from homology"/>
<gene>
    <name evidence="4" type="ORF">COT67_01955</name>
</gene>
<dbReference type="Gene3D" id="3.40.50.300">
    <property type="entry name" value="P-loop containing nucleotide triphosphate hydrolases"/>
    <property type="match status" value="1"/>
</dbReference>
<dbReference type="EMBL" id="PEZL01000028">
    <property type="protein sequence ID" value="PIS13413.1"/>
    <property type="molecule type" value="Genomic_DNA"/>
</dbReference>
<feature type="domain" description="DnaA N-terminal" evidence="3">
    <location>
        <begin position="7"/>
        <end position="68"/>
    </location>
</feature>
<dbReference type="PRINTS" id="PR00051">
    <property type="entry name" value="DNAA"/>
</dbReference>
<evidence type="ECO:0000259" key="2">
    <source>
        <dbReference type="Pfam" id="PF00308"/>
    </source>
</evidence>
<dbReference type="GO" id="GO:0003688">
    <property type="term" value="F:DNA replication origin binding"/>
    <property type="evidence" value="ECO:0007669"/>
    <property type="project" value="TreeGrafter"/>
</dbReference>
<protein>
    <submittedName>
        <fullName evidence="4">Chromosomal replication initiator protein DnaA</fullName>
    </submittedName>
</protein>
<dbReference type="GO" id="GO:0006270">
    <property type="term" value="P:DNA replication initiation"/>
    <property type="evidence" value="ECO:0007669"/>
    <property type="project" value="TreeGrafter"/>
</dbReference>
<evidence type="ECO:0000259" key="3">
    <source>
        <dbReference type="Pfam" id="PF11638"/>
    </source>
</evidence>
<sequence>MEEIRKEKIWRKVLGELECVVSKANFSTWFQNTSVRDEKNGIVFINVPNSFTKEWLKNKYNKFILGALRKTDPLIKDIEYTICDKINPIPLKKSQRYYSLNNSSDDAQLEFNEINQTKESLNPRYDFDNFVVGAFNELAHAAAVAVTKNPGTLYNPLFIYGGVGLGKTHLLQAAGNAMKKNNPNFKIKYITSEKFANGIVESIRNNTTHT</sequence>
<evidence type="ECO:0000313" key="5">
    <source>
        <dbReference type="Proteomes" id="UP000230353"/>
    </source>
</evidence>
<dbReference type="InterPro" id="IPR013317">
    <property type="entry name" value="DnaA_dom"/>
</dbReference>
<accession>A0A2H0WL62</accession>
<feature type="non-terminal residue" evidence="4">
    <location>
        <position position="210"/>
    </location>
</feature>
<dbReference type="InterPro" id="IPR038454">
    <property type="entry name" value="DnaA_N_sf"/>
</dbReference>
<dbReference type="InterPro" id="IPR027417">
    <property type="entry name" value="P-loop_NTPase"/>
</dbReference>
<dbReference type="Proteomes" id="UP000230353">
    <property type="component" value="Unassembled WGS sequence"/>
</dbReference>
<comment type="similarity">
    <text evidence="1">Belongs to the DnaA family.</text>
</comment>
<feature type="domain" description="Chromosomal replication initiator protein DnaA ATPAse" evidence="2">
    <location>
        <begin position="121"/>
        <end position="208"/>
    </location>
</feature>
<comment type="caution">
    <text evidence="4">The sequence shown here is derived from an EMBL/GenBank/DDBJ whole genome shotgun (WGS) entry which is preliminary data.</text>
</comment>
<dbReference type="Pfam" id="PF11638">
    <property type="entry name" value="DnaA_N"/>
    <property type="match status" value="1"/>
</dbReference>
<reference evidence="5" key="1">
    <citation type="submission" date="2017-09" db="EMBL/GenBank/DDBJ databases">
        <title>Depth-based differentiation of microbial function through sediment-hosted aquifers and enrichment of novel symbionts in the deep terrestrial subsurface.</title>
        <authorList>
            <person name="Probst A.J."/>
            <person name="Ladd B."/>
            <person name="Jarett J.K."/>
            <person name="Geller-Mcgrath D.E."/>
            <person name="Sieber C.M.K."/>
            <person name="Emerson J.B."/>
            <person name="Anantharaman K."/>
            <person name="Thomas B.C."/>
            <person name="Malmstrom R."/>
            <person name="Stieglmeier M."/>
            <person name="Klingl A."/>
            <person name="Woyke T."/>
            <person name="Ryan C.M."/>
            <person name="Banfield J.F."/>
        </authorList>
    </citation>
    <scope>NUCLEOTIDE SEQUENCE [LARGE SCALE GENOMIC DNA]</scope>
</reference>
<dbReference type="PANTHER" id="PTHR30050">
    <property type="entry name" value="CHROMOSOMAL REPLICATION INITIATOR PROTEIN DNAA"/>
    <property type="match status" value="1"/>
</dbReference>
<keyword evidence="1" id="KW-0235">DNA replication</keyword>
<name>A0A2H0WL62_9BACT</name>
<dbReference type="InterPro" id="IPR024633">
    <property type="entry name" value="DnaA_N_dom"/>
</dbReference>
<dbReference type="InterPro" id="IPR020591">
    <property type="entry name" value="Chromosome_initiator_DnaA-like"/>
</dbReference>
<dbReference type="PANTHER" id="PTHR30050:SF2">
    <property type="entry name" value="CHROMOSOMAL REPLICATION INITIATOR PROTEIN DNAA"/>
    <property type="match status" value="1"/>
</dbReference>
<evidence type="ECO:0000313" key="4">
    <source>
        <dbReference type="EMBL" id="PIS13413.1"/>
    </source>
</evidence>
<dbReference type="GO" id="GO:0005886">
    <property type="term" value="C:plasma membrane"/>
    <property type="evidence" value="ECO:0007669"/>
    <property type="project" value="TreeGrafter"/>
</dbReference>
<dbReference type="SUPFAM" id="SSF52540">
    <property type="entry name" value="P-loop containing nucleoside triphosphate hydrolases"/>
    <property type="match status" value="1"/>
</dbReference>
<dbReference type="CDD" id="cd00009">
    <property type="entry name" value="AAA"/>
    <property type="match status" value="1"/>
</dbReference>
<evidence type="ECO:0000256" key="1">
    <source>
        <dbReference type="RuleBase" id="RU004227"/>
    </source>
</evidence>
<dbReference type="Pfam" id="PF00308">
    <property type="entry name" value="Bac_DnaA"/>
    <property type="match status" value="1"/>
</dbReference>
<dbReference type="Gene3D" id="3.30.300.180">
    <property type="match status" value="1"/>
</dbReference>
<organism evidence="4 5">
    <name type="scientific">Candidatus Tagabacteria bacterium CG09_land_8_20_14_0_10_41_14</name>
    <dbReference type="NCBI Taxonomy" id="1975021"/>
    <lineage>
        <taxon>Bacteria</taxon>
        <taxon>Candidatus Tagaibacteriota</taxon>
    </lineage>
</organism>